<sequence>MKIKIDTLKQNYNAKEVQELTRTLEIHNIRAKAMQGLLKLEVDSSKRVENKLVILFDLQQAIPIPKLTTGPAFYCRKILYILGVHDCTNQSAEMTETFREELITGTQLKTVKIRSFICDSPARAFIKGVANFNSQNGCQKCTIVEQYSYVSHTNYYPRRICAKRTDYEFRQRLYDIHHKVYSPLLQLPIDMKQDVPIGDYLHLLDLGIMKRLLCALRDGNFGNYRTKWPARDTQDITEFLMNTKLPKEFHRKVRELDVLAFWKGLKFRTFMYYLGIVVLKHFLPSEVEHF</sequence>
<dbReference type="OrthoDB" id="6754017at2759"/>
<dbReference type="AlphaFoldDB" id="A0A9P0CUY0"/>
<dbReference type="PANTHER" id="PTHR33053:SF9">
    <property type="entry name" value="AGAP000105-PA"/>
    <property type="match status" value="1"/>
</dbReference>
<name>A0A9P0CUY0_9CUCU</name>
<proteinExistence type="predicted"/>
<evidence type="ECO:0000313" key="1">
    <source>
        <dbReference type="EMBL" id="CAH1107003.1"/>
    </source>
</evidence>
<evidence type="ECO:0000313" key="2">
    <source>
        <dbReference type="Proteomes" id="UP001153636"/>
    </source>
</evidence>
<dbReference type="EMBL" id="OV651814">
    <property type="protein sequence ID" value="CAH1107003.1"/>
    <property type="molecule type" value="Genomic_DNA"/>
</dbReference>
<keyword evidence="2" id="KW-1185">Reference proteome</keyword>
<dbReference type="Proteomes" id="UP001153636">
    <property type="component" value="Chromosome 2"/>
</dbReference>
<dbReference type="PANTHER" id="PTHR33053">
    <property type="entry name" value="PROTEIN, PUTATIVE-RELATED"/>
    <property type="match status" value="1"/>
</dbReference>
<gene>
    <name evidence="1" type="ORF">PSYICH_LOCUS6459</name>
</gene>
<organism evidence="1 2">
    <name type="scientific">Psylliodes chrysocephalus</name>
    <dbReference type="NCBI Taxonomy" id="3402493"/>
    <lineage>
        <taxon>Eukaryota</taxon>
        <taxon>Metazoa</taxon>
        <taxon>Ecdysozoa</taxon>
        <taxon>Arthropoda</taxon>
        <taxon>Hexapoda</taxon>
        <taxon>Insecta</taxon>
        <taxon>Pterygota</taxon>
        <taxon>Neoptera</taxon>
        <taxon>Endopterygota</taxon>
        <taxon>Coleoptera</taxon>
        <taxon>Polyphaga</taxon>
        <taxon>Cucujiformia</taxon>
        <taxon>Chrysomeloidea</taxon>
        <taxon>Chrysomelidae</taxon>
        <taxon>Galerucinae</taxon>
        <taxon>Alticini</taxon>
        <taxon>Psylliodes</taxon>
    </lineage>
</organism>
<protein>
    <submittedName>
        <fullName evidence="1">Uncharacterized protein</fullName>
    </submittedName>
</protein>
<reference evidence="1" key="1">
    <citation type="submission" date="2022-01" db="EMBL/GenBank/DDBJ databases">
        <authorList>
            <person name="King R."/>
        </authorList>
    </citation>
    <scope>NUCLEOTIDE SEQUENCE</scope>
</reference>
<accession>A0A9P0CUY0</accession>